<evidence type="ECO:0000313" key="1">
    <source>
        <dbReference type="EMBL" id="OHV20229.1"/>
    </source>
</evidence>
<keyword evidence="2" id="KW-1185">Reference proteome</keyword>
<reference evidence="2" key="1">
    <citation type="submission" date="2016-07" db="EMBL/GenBank/DDBJ databases">
        <title>Frankia sp. NRRL B-16219 Genome sequencing.</title>
        <authorList>
            <person name="Ghodhbane-Gtari F."/>
            <person name="Swanson E."/>
            <person name="Gueddou A."/>
            <person name="Louati M."/>
            <person name="Nouioui I."/>
            <person name="Hezbri K."/>
            <person name="Abebe-Akele F."/>
            <person name="Simpson S."/>
            <person name="Morris K."/>
            <person name="Thomas K."/>
            <person name="Gtari M."/>
            <person name="Tisa L.S."/>
        </authorList>
    </citation>
    <scope>NUCLEOTIDE SEQUENCE [LARGE SCALE GENOMIC DNA]</scope>
    <source>
        <strain evidence="2">NRRL B-16219</strain>
    </source>
</reference>
<dbReference type="OrthoDB" id="5736081at2"/>
<dbReference type="Proteomes" id="UP000179769">
    <property type="component" value="Unassembled WGS sequence"/>
</dbReference>
<dbReference type="InterPro" id="IPR029039">
    <property type="entry name" value="Flavoprotein-like_sf"/>
</dbReference>
<comment type="caution">
    <text evidence="1">The sequence shown here is derived from an EMBL/GenBank/DDBJ whole genome shotgun (WGS) entry which is preliminary data.</text>
</comment>
<dbReference type="EMBL" id="MAXA01000268">
    <property type="protein sequence ID" value="OHV20229.1"/>
    <property type="molecule type" value="Genomic_DNA"/>
</dbReference>
<name>A0A1S1PGJ8_9ACTN</name>
<protein>
    <submittedName>
        <fullName evidence="1">Flavodoxin</fullName>
    </submittedName>
</protein>
<proteinExistence type="predicted"/>
<dbReference type="SUPFAM" id="SSF52218">
    <property type="entry name" value="Flavoproteins"/>
    <property type="match status" value="1"/>
</dbReference>
<dbReference type="Gene3D" id="3.40.50.360">
    <property type="match status" value="1"/>
</dbReference>
<dbReference type="RefSeq" id="WP_071066828.1">
    <property type="nucleotide sequence ID" value="NZ_MAXA01000268.1"/>
</dbReference>
<dbReference type="AlphaFoldDB" id="A0A1S1PGJ8"/>
<organism evidence="1 2">
    <name type="scientific">Parafrankia soli</name>
    <dbReference type="NCBI Taxonomy" id="2599596"/>
    <lineage>
        <taxon>Bacteria</taxon>
        <taxon>Bacillati</taxon>
        <taxon>Actinomycetota</taxon>
        <taxon>Actinomycetes</taxon>
        <taxon>Frankiales</taxon>
        <taxon>Frankiaceae</taxon>
        <taxon>Parafrankia</taxon>
    </lineage>
</organism>
<accession>A0A1S1PGJ8</accession>
<gene>
    <name evidence="1" type="ORF">BBK14_08270</name>
</gene>
<sequence length="154" mass="16272">MAAMPMLLVVHHTPSPTMQVMLEAVLVGARDDAIEGVDVVVRPALAATAVDVLAADGYLLGTPANIGYMSGALKHFFDQIYYPCLDATVGRSYALYVHGNNDTTGAVRAVESIATGLRWKRLRDPVSVVGDLDAAAREACWELGATTAASLMPV</sequence>
<evidence type="ECO:0000313" key="2">
    <source>
        <dbReference type="Proteomes" id="UP000179769"/>
    </source>
</evidence>